<evidence type="ECO:0000313" key="1">
    <source>
        <dbReference type="EMBL" id="MBA2935070.1"/>
    </source>
</evidence>
<evidence type="ECO:0000313" key="2">
    <source>
        <dbReference type="Proteomes" id="UP000570166"/>
    </source>
</evidence>
<dbReference type="EMBL" id="JACEIB010000008">
    <property type="protein sequence ID" value="MBA2935070.1"/>
    <property type="molecule type" value="Genomic_DNA"/>
</dbReference>
<comment type="caution">
    <text evidence="1">The sequence shown here is derived from an EMBL/GenBank/DDBJ whole genome shotgun (WGS) entry which is preliminary data.</text>
</comment>
<dbReference type="RefSeq" id="WP_181638869.1">
    <property type="nucleotide sequence ID" value="NZ_JACEIB010000008.1"/>
</dbReference>
<organism evidence="1 2">
    <name type="scientific">Sphingomonas chungangi</name>
    <dbReference type="NCBI Taxonomy" id="2683589"/>
    <lineage>
        <taxon>Bacteria</taxon>
        <taxon>Pseudomonadati</taxon>
        <taxon>Pseudomonadota</taxon>
        <taxon>Alphaproteobacteria</taxon>
        <taxon>Sphingomonadales</taxon>
        <taxon>Sphingomonadaceae</taxon>
        <taxon>Sphingomonas</taxon>
    </lineage>
</organism>
<protein>
    <submittedName>
        <fullName evidence="1">Uncharacterized protein</fullName>
    </submittedName>
</protein>
<accession>A0A838L836</accession>
<dbReference type="Proteomes" id="UP000570166">
    <property type="component" value="Unassembled WGS sequence"/>
</dbReference>
<dbReference type="AlphaFoldDB" id="A0A838L836"/>
<proteinExistence type="predicted"/>
<gene>
    <name evidence="1" type="ORF">HZF05_13295</name>
</gene>
<reference evidence="1 2" key="1">
    <citation type="submission" date="2020-07" db="EMBL/GenBank/DDBJ databases">
        <authorList>
            <person name="Sun Q."/>
        </authorList>
    </citation>
    <scope>NUCLEOTIDE SEQUENCE [LARGE SCALE GENOMIC DNA]</scope>
    <source>
        <strain evidence="1 2">CGMCC 1.13654</strain>
    </source>
</reference>
<name>A0A838L836_9SPHN</name>
<sequence>MLLVALSGAAHAAEPISKTEIRADTDQQAKRRVMAQLSDLLIPSPFRGRPGYPPKRPLSDLWFYTRPRGTATRGVCVSDTVVIRFRPAEDGPCDADTPVAASAVESTSHYRLRGAVDPASLDKLDAAGQVQADRDCAAIDPRKTDFIGAPDEDTLVEGLWLLRQGQATPPAAMTCEGYKQPCAAVMAAIDPAKIESVDACPAADGSRCFEVEDGDTSATLRADGVGHLLSIKLGQEIVIADWRAD</sequence>
<keyword evidence="2" id="KW-1185">Reference proteome</keyword>